<dbReference type="Proteomes" id="UP000662637">
    <property type="component" value="Unassembled WGS sequence"/>
</dbReference>
<name>A0A5E4BZK4_MARMO</name>
<evidence type="ECO:0000313" key="3">
    <source>
        <dbReference type="Proteomes" id="UP000335636"/>
    </source>
</evidence>
<reference evidence="1" key="2">
    <citation type="submission" date="2020-08" db="EMBL/GenBank/DDBJ databases">
        <authorList>
            <person name="Shumante A."/>
            <person name="Zimin A.V."/>
            <person name="Puiu D."/>
            <person name="Salzberg S.L."/>
        </authorList>
    </citation>
    <scope>NUCLEOTIDE SEQUENCE</scope>
    <source>
        <strain evidence="1">WC2-LM</strain>
        <tissue evidence="1">Liver</tissue>
    </source>
</reference>
<dbReference type="AlphaFoldDB" id="A0A5E4BZK4"/>
<dbReference type="EMBL" id="CABDUW010000780">
    <property type="protein sequence ID" value="VTJ75077.1"/>
    <property type="molecule type" value="Genomic_DNA"/>
</dbReference>
<sequence>MDLSEKWALEEGNWLSPGGIHHFPSTRADSEFVDASPESYSPEELGIGLAAIT</sequence>
<dbReference type="Proteomes" id="UP000335636">
    <property type="component" value="Unassembled WGS sequence"/>
</dbReference>
<evidence type="ECO:0000313" key="1">
    <source>
        <dbReference type="EMBL" id="KAF7464636.1"/>
    </source>
</evidence>
<protein>
    <submittedName>
        <fullName evidence="2">Uncharacterized protein</fullName>
    </submittedName>
</protein>
<gene>
    <name evidence="1" type="ORF">GHT09_006331</name>
    <name evidence="2" type="ORF">MONAX_5E038526</name>
</gene>
<accession>A0A5E4BZK4</accession>
<keyword evidence="3" id="KW-1185">Reference proteome</keyword>
<reference evidence="2 3" key="1">
    <citation type="submission" date="2019-04" db="EMBL/GenBank/DDBJ databases">
        <authorList>
            <person name="Alioto T."/>
            <person name="Alioto T."/>
        </authorList>
    </citation>
    <scope>NUCLEOTIDE SEQUENCE [LARGE SCALE GENOMIC DNA]</scope>
</reference>
<dbReference type="EMBL" id="WJEC01008011">
    <property type="protein sequence ID" value="KAF7464636.1"/>
    <property type="molecule type" value="Genomic_DNA"/>
</dbReference>
<organism evidence="2 3">
    <name type="scientific">Marmota monax</name>
    <name type="common">Woodchuck</name>
    <dbReference type="NCBI Taxonomy" id="9995"/>
    <lineage>
        <taxon>Eukaryota</taxon>
        <taxon>Metazoa</taxon>
        <taxon>Chordata</taxon>
        <taxon>Craniata</taxon>
        <taxon>Vertebrata</taxon>
        <taxon>Euteleostomi</taxon>
        <taxon>Mammalia</taxon>
        <taxon>Eutheria</taxon>
        <taxon>Euarchontoglires</taxon>
        <taxon>Glires</taxon>
        <taxon>Rodentia</taxon>
        <taxon>Sciuromorpha</taxon>
        <taxon>Sciuridae</taxon>
        <taxon>Xerinae</taxon>
        <taxon>Marmotini</taxon>
        <taxon>Marmota</taxon>
    </lineage>
</organism>
<evidence type="ECO:0000313" key="2">
    <source>
        <dbReference type="EMBL" id="VTJ75077.1"/>
    </source>
</evidence>
<proteinExistence type="predicted"/>